<dbReference type="InterPro" id="IPR002156">
    <property type="entry name" value="RNaseH_domain"/>
</dbReference>
<feature type="domain" description="RNase H type-1" evidence="1">
    <location>
        <begin position="26"/>
        <end position="109"/>
    </location>
</feature>
<dbReference type="Pfam" id="PF13456">
    <property type="entry name" value="RVT_3"/>
    <property type="match status" value="1"/>
</dbReference>
<dbReference type="Proteomes" id="UP000823749">
    <property type="component" value="Chromosome 1"/>
</dbReference>
<organism evidence="2 3">
    <name type="scientific">Rhododendron griersonianum</name>
    <dbReference type="NCBI Taxonomy" id="479676"/>
    <lineage>
        <taxon>Eukaryota</taxon>
        <taxon>Viridiplantae</taxon>
        <taxon>Streptophyta</taxon>
        <taxon>Embryophyta</taxon>
        <taxon>Tracheophyta</taxon>
        <taxon>Spermatophyta</taxon>
        <taxon>Magnoliopsida</taxon>
        <taxon>eudicotyledons</taxon>
        <taxon>Gunneridae</taxon>
        <taxon>Pentapetalae</taxon>
        <taxon>asterids</taxon>
        <taxon>Ericales</taxon>
        <taxon>Ericaceae</taxon>
        <taxon>Ericoideae</taxon>
        <taxon>Rhodoreae</taxon>
        <taxon>Rhododendron</taxon>
    </lineage>
</organism>
<dbReference type="AlphaFoldDB" id="A0AAV6LHK8"/>
<gene>
    <name evidence="2" type="ORF">RHGRI_000421</name>
</gene>
<dbReference type="InterPro" id="IPR036397">
    <property type="entry name" value="RNaseH_sf"/>
</dbReference>
<evidence type="ECO:0000313" key="2">
    <source>
        <dbReference type="EMBL" id="KAG5564215.1"/>
    </source>
</evidence>
<keyword evidence="3" id="KW-1185">Reference proteome</keyword>
<dbReference type="CDD" id="cd06222">
    <property type="entry name" value="RNase_H_like"/>
    <property type="match status" value="1"/>
</dbReference>
<name>A0AAV6LHK8_9ERIC</name>
<comment type="caution">
    <text evidence="2">The sequence shown here is derived from an EMBL/GenBank/DDBJ whole genome shotgun (WGS) entry which is preliminary data.</text>
</comment>
<dbReference type="GO" id="GO:0004523">
    <property type="term" value="F:RNA-DNA hybrid ribonuclease activity"/>
    <property type="evidence" value="ECO:0007669"/>
    <property type="project" value="InterPro"/>
</dbReference>
<dbReference type="SUPFAM" id="SSF53098">
    <property type="entry name" value="Ribonuclease H-like"/>
    <property type="match status" value="1"/>
</dbReference>
<dbReference type="PANTHER" id="PTHR47723:SF19">
    <property type="entry name" value="POLYNUCLEOTIDYL TRANSFERASE, RIBONUCLEASE H-LIKE SUPERFAMILY PROTEIN"/>
    <property type="match status" value="1"/>
</dbReference>
<dbReference type="EMBL" id="JACTNZ010000001">
    <property type="protein sequence ID" value="KAG5564215.1"/>
    <property type="molecule type" value="Genomic_DNA"/>
</dbReference>
<dbReference type="InterPro" id="IPR012337">
    <property type="entry name" value="RNaseH-like_sf"/>
</dbReference>
<sequence>MRRGWDRLLSERLHLNIKFKSSIKLNTDGCWYESNSKLGFGGLFRDSKGNWILGFFGKLVCDSSLEVELWAIYRGFTIILEKSLANVTIESDSLVVVELINEGTPGNHAQSIIITEAMGC</sequence>
<dbReference type="InterPro" id="IPR053151">
    <property type="entry name" value="RNase_H-like"/>
</dbReference>
<reference evidence="2" key="1">
    <citation type="submission" date="2020-08" db="EMBL/GenBank/DDBJ databases">
        <title>Plant Genome Project.</title>
        <authorList>
            <person name="Zhang R.-G."/>
        </authorList>
    </citation>
    <scope>NUCLEOTIDE SEQUENCE</scope>
    <source>
        <strain evidence="2">WSP0</strain>
        <tissue evidence="2">Leaf</tissue>
    </source>
</reference>
<evidence type="ECO:0000259" key="1">
    <source>
        <dbReference type="Pfam" id="PF13456"/>
    </source>
</evidence>
<dbReference type="PANTHER" id="PTHR47723">
    <property type="entry name" value="OS05G0353850 PROTEIN"/>
    <property type="match status" value="1"/>
</dbReference>
<dbReference type="GO" id="GO:0003676">
    <property type="term" value="F:nucleic acid binding"/>
    <property type="evidence" value="ECO:0007669"/>
    <property type="project" value="InterPro"/>
</dbReference>
<evidence type="ECO:0000313" key="3">
    <source>
        <dbReference type="Proteomes" id="UP000823749"/>
    </source>
</evidence>
<accession>A0AAV6LHK8</accession>
<dbReference type="Gene3D" id="3.30.420.10">
    <property type="entry name" value="Ribonuclease H-like superfamily/Ribonuclease H"/>
    <property type="match status" value="1"/>
</dbReference>
<dbReference type="InterPro" id="IPR044730">
    <property type="entry name" value="RNase_H-like_dom_plant"/>
</dbReference>
<protein>
    <recommendedName>
        <fullName evidence="1">RNase H type-1 domain-containing protein</fullName>
    </recommendedName>
</protein>
<proteinExistence type="predicted"/>